<dbReference type="Pfam" id="PF13625">
    <property type="entry name" value="Helicase_C_3"/>
    <property type="match status" value="1"/>
</dbReference>
<dbReference type="Proteomes" id="UP000184440">
    <property type="component" value="Unassembled WGS sequence"/>
</dbReference>
<keyword evidence="3" id="KW-0547">Nucleotide-binding</keyword>
<keyword evidence="4" id="KW-1185">Reference proteome</keyword>
<name>A0A1M7MTF9_9ACTN</name>
<reference evidence="3 4" key="1">
    <citation type="submission" date="2016-11" db="EMBL/GenBank/DDBJ databases">
        <authorList>
            <person name="Jaros S."/>
            <person name="Januszkiewicz K."/>
            <person name="Wedrychowicz H."/>
        </authorList>
    </citation>
    <scope>NUCLEOTIDE SEQUENCE [LARGE SCALE GENOMIC DNA]</scope>
    <source>
        <strain evidence="3 4">DSM 46144</strain>
    </source>
</reference>
<gene>
    <name evidence="3" type="ORF">SAMN05443668_102262</name>
</gene>
<dbReference type="InterPro" id="IPR032830">
    <property type="entry name" value="XPB/Ssl2_N"/>
</dbReference>
<dbReference type="STRING" id="134849.SAMN05443668_102262"/>
<evidence type="ECO:0000259" key="2">
    <source>
        <dbReference type="Pfam" id="PF13625"/>
    </source>
</evidence>
<dbReference type="InterPro" id="IPR026881">
    <property type="entry name" value="WYL_dom"/>
</dbReference>
<dbReference type="OrthoDB" id="3415124at2"/>
<sequence>MDHLVAHVRGLDRGALAALIAARPDAAAWPEPRSLTELAERLSAVHSAQRALTKVSRAGLQIAEALAALGGVATEARLAAMLDVDDADPDRAVLLRETLRTLNDLALVVPGRDRTLVLAAPLRLLAEPLGLGIRMADVLPQLSVDRIRALAEVWVDDPVRRKSELVDQVVAALADAEAVRAMVGRSREDIRELLYDLAWNGPRISIAGDRARWVYQVGGPVATAESQGLLIQASWDDVELPREIGLALRGPDYRAPFTAPPPLPVSGVVAEADLIAAGTAAATQTLADAERLLDLCDRTPLSTTKAGRVTVRETKRAAKALGSSEDDLSGLLSVTIEAGLLASDEGAVTLTERADAWRDAEPAARLATLLAGWWSGDDDALLRQLLVSYLAALPIGTRVDDVDGMAAVLSWRHPIAVAPTPAEQQTAAARIAVALAEAERFGVVALGAATPLARALVAGAASDPSGLATASAGLVPAPVTTATFQSDLSAVASGVPAAGLAALLDGVATREAGGAASIWRFSSASVRAALDAGVDADTLLANLAAVATGGLPQTLEYLVRDVARRHGHVRVAPAGSVVLADDPALLAELVATKALQALRLWAVAPTVLVSAADPDATLAALRAAGYAPAGLTEGGGARVERRVRRRAIVPTTSPPHSEGLAVDADAVAERLLTATDPPVAAPAPARTESHRPARVVALQADALSAAERTVLVHAIETGAPIRIDYVNATGRGTTRVIENAELSGDAVIAWCRLRDAERMFILSRIQSVSPA</sequence>
<dbReference type="AlphaFoldDB" id="A0A1M7MTF9"/>
<dbReference type="EMBL" id="FRCS01000002">
    <property type="protein sequence ID" value="SHM94364.1"/>
    <property type="molecule type" value="Genomic_DNA"/>
</dbReference>
<feature type="domain" description="WYL" evidence="1">
    <location>
        <begin position="710"/>
        <end position="769"/>
    </location>
</feature>
<keyword evidence="3" id="KW-0347">Helicase</keyword>
<evidence type="ECO:0000313" key="3">
    <source>
        <dbReference type="EMBL" id="SHM94364.1"/>
    </source>
</evidence>
<dbReference type="Pfam" id="PF13280">
    <property type="entry name" value="WYL"/>
    <property type="match status" value="1"/>
</dbReference>
<proteinExistence type="predicted"/>
<evidence type="ECO:0000259" key="1">
    <source>
        <dbReference type="Pfam" id="PF13280"/>
    </source>
</evidence>
<feature type="domain" description="Helicase XPB/Ssl2 N-terminal" evidence="2">
    <location>
        <begin position="485"/>
        <end position="601"/>
    </location>
</feature>
<keyword evidence="3" id="KW-0378">Hydrolase</keyword>
<keyword evidence="3" id="KW-0067">ATP-binding</keyword>
<organism evidence="3 4">
    <name type="scientific">Cryptosporangium aurantiacum</name>
    <dbReference type="NCBI Taxonomy" id="134849"/>
    <lineage>
        <taxon>Bacteria</taxon>
        <taxon>Bacillati</taxon>
        <taxon>Actinomycetota</taxon>
        <taxon>Actinomycetes</taxon>
        <taxon>Cryptosporangiales</taxon>
        <taxon>Cryptosporangiaceae</taxon>
        <taxon>Cryptosporangium</taxon>
    </lineage>
</organism>
<evidence type="ECO:0000313" key="4">
    <source>
        <dbReference type="Proteomes" id="UP000184440"/>
    </source>
</evidence>
<dbReference type="GO" id="GO:0004386">
    <property type="term" value="F:helicase activity"/>
    <property type="evidence" value="ECO:0007669"/>
    <property type="project" value="UniProtKB-KW"/>
</dbReference>
<dbReference type="RefSeq" id="WP_073253689.1">
    <property type="nucleotide sequence ID" value="NZ_FRCS01000002.1"/>
</dbReference>
<protein>
    <submittedName>
        <fullName evidence="3">Helicase conserved C-terminal domain-containing protein</fullName>
    </submittedName>
</protein>
<accession>A0A1M7MTF9</accession>